<organism evidence="2 3">
    <name type="scientific">Thioalkalivibrio nitratireducens (strain DSM 14787 / UNIQEM 213 / ALEN2)</name>
    <dbReference type="NCBI Taxonomy" id="1255043"/>
    <lineage>
        <taxon>Bacteria</taxon>
        <taxon>Pseudomonadati</taxon>
        <taxon>Pseudomonadota</taxon>
        <taxon>Gammaproteobacteria</taxon>
        <taxon>Chromatiales</taxon>
        <taxon>Ectothiorhodospiraceae</taxon>
        <taxon>Thioalkalivibrio</taxon>
    </lineage>
</organism>
<reference evidence="2" key="1">
    <citation type="submission" date="2015-12" db="EMBL/GenBank/DDBJ databases">
        <authorList>
            <person name="Tikhonova T.V."/>
            <person name="Pavlov A.R."/>
            <person name="Beletsky A.V."/>
            <person name="Mardanov A.V."/>
            <person name="Sorokin D.Y."/>
            <person name="Ravin N.V."/>
            <person name="Popov V.O."/>
        </authorList>
    </citation>
    <scope>NUCLEOTIDE SEQUENCE</scope>
    <source>
        <strain evidence="2">DSM 14787</strain>
    </source>
</reference>
<dbReference type="HOGENOM" id="CLU_1651389_0_0_6"/>
<dbReference type="STRING" id="1255043.TVNIR_2711"/>
<keyword evidence="3" id="KW-1185">Reference proteome</keyword>
<sequence>MTGEASQDRENDLERAASEIRELLESARRRIWLQTRSQLLCALPPIDFAGALSRIARCTRYADLRLLIDDALALKEGQPQLARAVMRLTSAVDVRCFQPDEDTPASLLLIVDQGGWLYLVQHKGHVGLKSYRDDPPGALLAAERFAEVWDFSTEALELRNLTI</sequence>
<dbReference type="OrthoDB" id="6080223at2"/>
<evidence type="ECO:0000313" key="3">
    <source>
        <dbReference type="Proteomes" id="UP000010809"/>
    </source>
</evidence>
<dbReference type="PATRIC" id="fig|1255043.3.peg.2737"/>
<name>L0DXP0_THIND</name>
<proteinExistence type="predicted"/>
<evidence type="ECO:0000259" key="1">
    <source>
        <dbReference type="Pfam" id="PF25559"/>
    </source>
</evidence>
<dbReference type="EMBL" id="CP003989">
    <property type="protein sequence ID" value="AGA34349.1"/>
    <property type="molecule type" value="Genomic_DNA"/>
</dbReference>
<dbReference type="Pfam" id="PF25559">
    <property type="entry name" value="DUF7931"/>
    <property type="match status" value="1"/>
</dbReference>
<dbReference type="InterPro" id="IPR057691">
    <property type="entry name" value="DUF7931"/>
</dbReference>
<gene>
    <name evidence="2" type="ordered locus">TVNIR_2711</name>
</gene>
<protein>
    <recommendedName>
        <fullName evidence="1">DUF7931 domain-containing protein</fullName>
    </recommendedName>
</protein>
<feature type="domain" description="DUF7931" evidence="1">
    <location>
        <begin position="14"/>
        <end position="161"/>
    </location>
</feature>
<dbReference type="KEGG" id="tni:TVNIR_2711"/>
<dbReference type="RefSeq" id="WP_015259460.1">
    <property type="nucleotide sequence ID" value="NC_019902.2"/>
</dbReference>
<evidence type="ECO:0000313" key="2">
    <source>
        <dbReference type="EMBL" id="AGA34349.1"/>
    </source>
</evidence>
<dbReference type="AlphaFoldDB" id="L0DXP0"/>
<dbReference type="Proteomes" id="UP000010809">
    <property type="component" value="Chromosome"/>
</dbReference>
<accession>L0DXP0</accession>